<dbReference type="PANTHER" id="PTHR19375">
    <property type="entry name" value="HEAT SHOCK PROTEIN 70KDA"/>
    <property type="match status" value="1"/>
</dbReference>
<evidence type="ECO:0000256" key="2">
    <source>
        <dbReference type="ARBA" id="ARBA00022840"/>
    </source>
</evidence>
<comment type="caution">
    <text evidence="4">The sequence shown here is derived from an EMBL/GenBank/DDBJ whole genome shotgun (WGS) entry which is preliminary data.</text>
</comment>
<proteinExistence type="predicted"/>
<gene>
    <name evidence="4" type="ORF">HYH03_007774</name>
</gene>
<sequence length="213" mass="23096">MGDAITLRLPPESAAVASHGPAVGGRTTAPALAAHRGDVSYVAQLLEIALMACLRIEVTFEVDASGILTVSAQDKGTGKKEKITITAEKGRLSQEEIERMVREAEEFADQDKAIEARVDARNQLETYLYNMKSSVEDKLKDKIEDEDKEKIGAAVKEALERLDEHPDAEAEEYKEVLKAVEDVCGPIIAQVYQRGGGEASSGADEDLGDHDEL</sequence>
<feature type="compositionally biased region" description="Acidic residues" evidence="3">
    <location>
        <begin position="203"/>
        <end position="213"/>
    </location>
</feature>
<dbReference type="EMBL" id="JAEHOE010000033">
    <property type="protein sequence ID" value="KAG2494136.1"/>
    <property type="molecule type" value="Genomic_DNA"/>
</dbReference>
<evidence type="ECO:0000256" key="1">
    <source>
        <dbReference type="ARBA" id="ARBA00022741"/>
    </source>
</evidence>
<keyword evidence="2" id="KW-0067">ATP-binding</keyword>
<organism evidence="4 5">
    <name type="scientific">Edaphochlamys debaryana</name>
    <dbReference type="NCBI Taxonomy" id="47281"/>
    <lineage>
        <taxon>Eukaryota</taxon>
        <taxon>Viridiplantae</taxon>
        <taxon>Chlorophyta</taxon>
        <taxon>core chlorophytes</taxon>
        <taxon>Chlorophyceae</taxon>
        <taxon>CS clade</taxon>
        <taxon>Chlamydomonadales</taxon>
        <taxon>Chlamydomonadales incertae sedis</taxon>
        <taxon>Edaphochlamys</taxon>
    </lineage>
</organism>
<dbReference type="Gene3D" id="2.60.34.10">
    <property type="entry name" value="Substrate Binding Domain Of DNAk, Chain A, domain 1"/>
    <property type="match status" value="1"/>
</dbReference>
<dbReference type="GO" id="GO:0005524">
    <property type="term" value="F:ATP binding"/>
    <property type="evidence" value="ECO:0007669"/>
    <property type="project" value="UniProtKB-KW"/>
</dbReference>
<name>A0A835Y4S0_9CHLO</name>
<evidence type="ECO:0000313" key="4">
    <source>
        <dbReference type="EMBL" id="KAG2494136.1"/>
    </source>
</evidence>
<dbReference type="InterPro" id="IPR013126">
    <property type="entry name" value="Hsp_70_fam"/>
</dbReference>
<dbReference type="InterPro" id="IPR029047">
    <property type="entry name" value="HSP70_peptide-bd_sf"/>
</dbReference>
<accession>A0A835Y4S0</accession>
<dbReference type="GO" id="GO:0140662">
    <property type="term" value="F:ATP-dependent protein folding chaperone"/>
    <property type="evidence" value="ECO:0007669"/>
    <property type="project" value="InterPro"/>
</dbReference>
<evidence type="ECO:0000313" key="5">
    <source>
        <dbReference type="Proteomes" id="UP000612055"/>
    </source>
</evidence>
<dbReference type="SUPFAM" id="SSF100920">
    <property type="entry name" value="Heat shock protein 70kD (HSP70), peptide-binding domain"/>
    <property type="match status" value="1"/>
</dbReference>
<dbReference type="Proteomes" id="UP000612055">
    <property type="component" value="Unassembled WGS sequence"/>
</dbReference>
<dbReference type="InterPro" id="IPR029048">
    <property type="entry name" value="HSP70_C_sf"/>
</dbReference>
<reference evidence="4" key="1">
    <citation type="journal article" date="2020" name="bioRxiv">
        <title>Comparative genomics of Chlamydomonas.</title>
        <authorList>
            <person name="Craig R.J."/>
            <person name="Hasan A.R."/>
            <person name="Ness R.W."/>
            <person name="Keightley P.D."/>
        </authorList>
    </citation>
    <scope>NUCLEOTIDE SEQUENCE</scope>
    <source>
        <strain evidence="4">CCAP 11/70</strain>
    </source>
</reference>
<dbReference type="SUPFAM" id="SSF100934">
    <property type="entry name" value="Heat shock protein 70kD (HSP70), C-terminal subdomain"/>
    <property type="match status" value="1"/>
</dbReference>
<dbReference type="Pfam" id="PF00012">
    <property type="entry name" value="HSP70"/>
    <property type="match status" value="1"/>
</dbReference>
<dbReference type="Gene3D" id="1.20.1270.10">
    <property type="match status" value="1"/>
</dbReference>
<protein>
    <submittedName>
        <fullName evidence="4">Uncharacterized protein</fullName>
    </submittedName>
</protein>
<evidence type="ECO:0000256" key="3">
    <source>
        <dbReference type="SAM" id="MobiDB-lite"/>
    </source>
</evidence>
<dbReference type="AlphaFoldDB" id="A0A835Y4S0"/>
<dbReference type="OrthoDB" id="565930at2759"/>
<keyword evidence="1" id="KW-0547">Nucleotide-binding</keyword>
<feature type="region of interest" description="Disordered" evidence="3">
    <location>
        <begin position="194"/>
        <end position="213"/>
    </location>
</feature>
<keyword evidence="5" id="KW-1185">Reference proteome</keyword>